<keyword evidence="2 12" id="KW-0639">Primosome</keyword>
<keyword evidence="1 12" id="KW-0240">DNA-directed RNA polymerase</keyword>
<dbReference type="Pfam" id="PF01807">
    <property type="entry name" value="Zn_ribbon_DnaG"/>
    <property type="match status" value="1"/>
</dbReference>
<dbReference type="InterPro" id="IPR019475">
    <property type="entry name" value="DNA_primase_DnaB-bd"/>
</dbReference>
<dbReference type="GO" id="GO:0000428">
    <property type="term" value="C:DNA-directed RNA polymerase complex"/>
    <property type="evidence" value="ECO:0007669"/>
    <property type="project" value="UniProtKB-KW"/>
</dbReference>
<dbReference type="EC" id="2.7.7.101" evidence="12"/>
<dbReference type="RefSeq" id="WP_075472290.1">
    <property type="nucleotide sequence ID" value="NZ_LN890285.1"/>
</dbReference>
<dbReference type="InterPro" id="IPR013264">
    <property type="entry name" value="DNAG_N"/>
</dbReference>
<dbReference type="InterPro" id="IPR034151">
    <property type="entry name" value="TOPRIM_DnaG_bac"/>
</dbReference>
<dbReference type="Proteomes" id="UP000243633">
    <property type="component" value="Chromosome 1"/>
</dbReference>
<dbReference type="SMART" id="SM00766">
    <property type="entry name" value="DnaG_DnaB_bind"/>
    <property type="match status" value="1"/>
</dbReference>
<evidence type="ECO:0000256" key="2">
    <source>
        <dbReference type="ARBA" id="ARBA00022515"/>
    </source>
</evidence>
<feature type="zinc finger region" description="CHC2-type" evidence="12">
    <location>
        <begin position="40"/>
        <end position="64"/>
    </location>
</feature>
<dbReference type="InterPro" id="IPR050219">
    <property type="entry name" value="DnaG_primase"/>
</dbReference>
<evidence type="ECO:0000256" key="12">
    <source>
        <dbReference type="HAMAP-Rule" id="MF_00974"/>
    </source>
</evidence>
<dbReference type="InterPro" id="IPR030846">
    <property type="entry name" value="DnaG_bac"/>
</dbReference>
<keyword evidence="8 12" id="KW-0862">Zinc</keyword>
<dbReference type="Pfam" id="PF13155">
    <property type="entry name" value="Toprim_2"/>
    <property type="match status" value="1"/>
</dbReference>
<dbReference type="PANTHER" id="PTHR30313:SF2">
    <property type="entry name" value="DNA PRIMASE"/>
    <property type="match status" value="1"/>
</dbReference>
<comment type="subunit">
    <text evidence="12">Monomer. Interacts with DnaB.</text>
</comment>
<dbReference type="Gene3D" id="1.20.50.20">
    <property type="entry name" value="DnaG, RNA polymerase domain, helical bundle"/>
    <property type="match status" value="1"/>
</dbReference>
<dbReference type="InterPro" id="IPR006171">
    <property type="entry name" value="TOPRIM_dom"/>
</dbReference>
<dbReference type="EMBL" id="LN890285">
    <property type="protein sequence ID" value="CUR53020.1"/>
    <property type="molecule type" value="Genomic_DNA"/>
</dbReference>
<comment type="cofactor">
    <cofactor evidence="12">
        <name>Zn(2+)</name>
        <dbReference type="ChEBI" id="CHEBI:29105"/>
    </cofactor>
    <text evidence="12">Binds 1 zinc ion per monomer.</text>
</comment>
<dbReference type="OrthoDB" id="9803773at2"/>
<dbReference type="FunFam" id="3.90.580.10:FF:000001">
    <property type="entry name" value="DNA primase"/>
    <property type="match status" value="1"/>
</dbReference>
<dbReference type="NCBIfam" id="TIGR01391">
    <property type="entry name" value="dnaG"/>
    <property type="match status" value="1"/>
</dbReference>
<keyword evidence="10 12" id="KW-0238">DNA-binding</keyword>
<evidence type="ECO:0000256" key="4">
    <source>
        <dbReference type="ARBA" id="ARBA00022695"/>
    </source>
</evidence>
<dbReference type="GO" id="GO:0008270">
    <property type="term" value="F:zinc ion binding"/>
    <property type="evidence" value="ECO:0007669"/>
    <property type="project" value="UniProtKB-UniRule"/>
</dbReference>
<dbReference type="Gene3D" id="3.90.980.10">
    <property type="entry name" value="DNA primase, catalytic core, N-terminal domain"/>
    <property type="match status" value="1"/>
</dbReference>
<comment type="catalytic activity">
    <reaction evidence="12">
        <text>ssDNA + n NTP = ssDNA/pppN(pN)n-1 hybrid + (n-1) diphosphate.</text>
        <dbReference type="EC" id="2.7.7.101"/>
    </reaction>
</comment>
<dbReference type="PROSITE" id="PS50880">
    <property type="entry name" value="TOPRIM"/>
    <property type="match status" value="1"/>
</dbReference>
<dbReference type="PANTHER" id="PTHR30313">
    <property type="entry name" value="DNA PRIMASE"/>
    <property type="match status" value="1"/>
</dbReference>
<keyword evidence="15" id="KW-1185">Reference proteome</keyword>
<evidence type="ECO:0000256" key="3">
    <source>
        <dbReference type="ARBA" id="ARBA00022679"/>
    </source>
</evidence>
<keyword evidence="5 12" id="KW-0235">DNA replication</keyword>
<dbReference type="InterPro" id="IPR006295">
    <property type="entry name" value="DNA_primase_DnaG"/>
</dbReference>
<evidence type="ECO:0000256" key="7">
    <source>
        <dbReference type="ARBA" id="ARBA00022771"/>
    </source>
</evidence>
<dbReference type="GO" id="GO:0003677">
    <property type="term" value="F:DNA binding"/>
    <property type="evidence" value="ECO:0007669"/>
    <property type="project" value="UniProtKB-KW"/>
</dbReference>
<dbReference type="HAMAP" id="MF_00974">
    <property type="entry name" value="DNA_primase_DnaG"/>
    <property type="match status" value="1"/>
</dbReference>
<evidence type="ECO:0000256" key="8">
    <source>
        <dbReference type="ARBA" id="ARBA00022833"/>
    </source>
</evidence>
<dbReference type="InterPro" id="IPR036977">
    <property type="entry name" value="DNA_primase_Znf_CHC2"/>
</dbReference>
<sequence>MTEKIPKIFIQELLERTNIIDLIGNRIILKKMGNNYHALCPFHQEKTPSFVINKAKQFFYCFGCNIYGNSIDFLMKYEGYNFLESIYHLASLHNLKIPYKNLDSYEKKKYLKINILHTILKQVCKIYSQNLFYTSNIHALKYLYHRGINNFIIKKFSLGYASNDQTQIQKFFKKKKINTNISEETGLSTNKLISKKYDRFHQRIIFPIRSQYGKINGFGGRTLNKNLFPKYLNSPETLIFSKKKNLYGIYELYQINPHPPFLIVVEGYLDVISLNQYNIPYVVSIMGTNLSEYQIKSLFQISPNIIFCYDGDKIGQQAHWKSLLSILPYLSDDRTIKFIILPNTEDPNSIIIKEGTQKFLLRIKKSQSFYKFFFNYFMKKIPLNSINSKIKFSKTVIPLIKKIPGKMIRLYLRKILGYKIDFLESEDLNAIISFKHKTLQTKKKIIKRTTMRLLISLILQNPKLVKKISNLEYLKSFHIPGISIFIKLIQYIIQSPQIKIGQLLEYFRDTQHENIFKKLLSWDNMIASNQINQTFLDLLHNLELKEIEYQYNLLILKEKRKGLRLSEKKKIWNFNKMLTSTIQKNK</sequence>
<evidence type="ECO:0000256" key="11">
    <source>
        <dbReference type="ARBA" id="ARBA00023163"/>
    </source>
</evidence>
<dbReference type="Gene3D" id="3.90.580.10">
    <property type="entry name" value="Zinc finger, CHC2-type domain"/>
    <property type="match status" value="1"/>
</dbReference>
<evidence type="ECO:0000256" key="10">
    <source>
        <dbReference type="ARBA" id="ARBA00023125"/>
    </source>
</evidence>
<keyword evidence="6 12" id="KW-0479">Metal-binding</keyword>
<keyword evidence="7 12" id="KW-0863">Zinc-finger</keyword>
<comment type="similarity">
    <text evidence="12">Belongs to the DnaG primase family.</text>
</comment>
<keyword evidence="11 12" id="KW-0804">Transcription</keyword>
<dbReference type="Gene3D" id="1.10.860.10">
    <property type="entry name" value="DNAb Helicase, Chain A"/>
    <property type="match status" value="1"/>
</dbReference>
<dbReference type="SMART" id="SM00493">
    <property type="entry name" value="TOPRIM"/>
    <property type="match status" value="1"/>
</dbReference>
<evidence type="ECO:0000256" key="6">
    <source>
        <dbReference type="ARBA" id="ARBA00022723"/>
    </source>
</evidence>
<evidence type="ECO:0000256" key="5">
    <source>
        <dbReference type="ARBA" id="ARBA00022705"/>
    </source>
</evidence>
<feature type="domain" description="Toprim" evidence="13">
    <location>
        <begin position="260"/>
        <end position="342"/>
    </location>
</feature>
<dbReference type="SUPFAM" id="SSF117023">
    <property type="entry name" value="DNA primase DnaG, C-terminal domain"/>
    <property type="match status" value="1"/>
</dbReference>
<evidence type="ECO:0000259" key="13">
    <source>
        <dbReference type="PROSITE" id="PS50880"/>
    </source>
</evidence>
<keyword evidence="9" id="KW-0460">Magnesium</keyword>
<name>A0A160SWJ7_BUCTT</name>
<dbReference type="GO" id="GO:0006269">
    <property type="term" value="P:DNA replication, synthesis of primer"/>
    <property type="evidence" value="ECO:0007669"/>
    <property type="project" value="UniProtKB-UniRule"/>
</dbReference>
<dbReference type="GO" id="GO:0005737">
    <property type="term" value="C:cytoplasm"/>
    <property type="evidence" value="ECO:0007669"/>
    <property type="project" value="TreeGrafter"/>
</dbReference>
<evidence type="ECO:0000313" key="14">
    <source>
        <dbReference type="EMBL" id="CUR53020.1"/>
    </source>
</evidence>
<gene>
    <name evidence="12 14" type="primary">dnaG</name>
    <name evidence="14" type="ORF">BTSPAZIEG_0033</name>
</gene>
<evidence type="ECO:0000256" key="9">
    <source>
        <dbReference type="ARBA" id="ARBA00022842"/>
    </source>
</evidence>
<dbReference type="Gene3D" id="3.40.1360.10">
    <property type="match status" value="1"/>
</dbReference>
<dbReference type="Pfam" id="PF08278">
    <property type="entry name" value="DnaG_DnaB_bind"/>
    <property type="match status" value="1"/>
</dbReference>
<comment type="domain">
    <text evidence="12">Contains an N-terminal zinc-binding domain, a central core domain that contains the primase activity, and a C-terminal DnaB-binding domain.</text>
</comment>
<dbReference type="AlphaFoldDB" id="A0A160SWJ7"/>
<dbReference type="SMART" id="SM00400">
    <property type="entry name" value="ZnF_CHCC"/>
    <property type="match status" value="1"/>
</dbReference>
<evidence type="ECO:0000256" key="1">
    <source>
        <dbReference type="ARBA" id="ARBA00022478"/>
    </source>
</evidence>
<keyword evidence="4 12" id="KW-0548">Nucleotidyltransferase</keyword>
<proteinExistence type="inferred from homology"/>
<dbReference type="SUPFAM" id="SSF57783">
    <property type="entry name" value="Zinc beta-ribbon"/>
    <property type="match status" value="1"/>
</dbReference>
<dbReference type="STRING" id="98804.BTSPAZIEG_0033"/>
<dbReference type="InterPro" id="IPR037068">
    <property type="entry name" value="DNA_primase_core_N_sf"/>
</dbReference>
<dbReference type="GO" id="GO:1990077">
    <property type="term" value="C:primosome complex"/>
    <property type="evidence" value="ECO:0007669"/>
    <property type="project" value="UniProtKB-KW"/>
</dbReference>
<dbReference type="InterPro" id="IPR016136">
    <property type="entry name" value="DNA_helicase_N/primase_C"/>
</dbReference>
<dbReference type="SUPFAM" id="SSF56731">
    <property type="entry name" value="DNA primase core"/>
    <property type="match status" value="1"/>
</dbReference>
<keyword evidence="3 12" id="KW-0808">Transferase</keyword>
<dbReference type="CDD" id="cd03364">
    <property type="entry name" value="TOPRIM_DnaG_primases"/>
    <property type="match status" value="1"/>
</dbReference>
<evidence type="ECO:0000313" key="15">
    <source>
        <dbReference type="Proteomes" id="UP000243633"/>
    </source>
</evidence>
<dbReference type="GO" id="GO:0003899">
    <property type="term" value="F:DNA-directed RNA polymerase activity"/>
    <property type="evidence" value="ECO:0007669"/>
    <property type="project" value="UniProtKB-UniRule"/>
</dbReference>
<dbReference type="Pfam" id="PF08275">
    <property type="entry name" value="DNAG_N"/>
    <property type="match status" value="1"/>
</dbReference>
<comment type="function">
    <text evidence="12">RNA polymerase that catalyzes the synthesis of short RNA molecules used as primers for DNA polymerase during DNA replication.</text>
</comment>
<dbReference type="InterPro" id="IPR002694">
    <property type="entry name" value="Znf_CHC2"/>
</dbReference>
<dbReference type="InterPro" id="IPR013173">
    <property type="entry name" value="DNA_primase_DnaG_DnaB-bd_dom"/>
</dbReference>
<protein>
    <recommendedName>
        <fullName evidence="12">DNA primase</fullName>
        <ecNumber evidence="12">2.7.7.101</ecNumber>
    </recommendedName>
</protein>
<dbReference type="Pfam" id="PF10410">
    <property type="entry name" value="DnaB_bind"/>
    <property type="match status" value="1"/>
</dbReference>
<dbReference type="PATRIC" id="fig|98804.3.peg.28"/>
<accession>A0A160SWJ7</accession>
<dbReference type="FunFam" id="3.40.1360.10:FF:000002">
    <property type="entry name" value="DNA primase"/>
    <property type="match status" value="1"/>
</dbReference>
<organism evidence="14 15">
    <name type="scientific">Buchnera aphidicola subsp. Tuberolachnus salignus</name>
    <dbReference type="NCBI Taxonomy" id="98804"/>
    <lineage>
        <taxon>Bacteria</taxon>
        <taxon>Pseudomonadati</taxon>
        <taxon>Pseudomonadota</taxon>
        <taxon>Gammaproteobacteria</taxon>
        <taxon>Enterobacterales</taxon>
        <taxon>Erwiniaceae</taxon>
        <taxon>Buchnera</taxon>
    </lineage>
</organism>
<reference evidence="15" key="1">
    <citation type="submission" date="2015-10" db="EMBL/GenBank/DDBJ databases">
        <authorList>
            <person name="Manzano-Marin A."/>
            <person name="Manzano-Marin A."/>
        </authorList>
    </citation>
    <scope>NUCLEOTIDE SEQUENCE [LARGE SCALE GENOMIC DNA]</scope>
    <source>
        <strain evidence="15">BTs</strain>
    </source>
</reference>